<keyword evidence="4" id="KW-0411">Iron-sulfur</keyword>
<evidence type="ECO:0000313" key="6">
    <source>
        <dbReference type="EMBL" id="GEN60533.1"/>
    </source>
</evidence>
<evidence type="ECO:0000259" key="5">
    <source>
        <dbReference type="PROSITE" id="PS51379"/>
    </source>
</evidence>
<accession>A0A511XC38</accession>
<protein>
    <submittedName>
        <fullName evidence="6">4Fe-4S ferredoxin</fullName>
    </submittedName>
</protein>
<evidence type="ECO:0000256" key="2">
    <source>
        <dbReference type="ARBA" id="ARBA00022723"/>
    </source>
</evidence>
<dbReference type="PANTHER" id="PTHR43687">
    <property type="entry name" value="ADENYLYLSULFATE REDUCTASE, BETA SUBUNIT"/>
    <property type="match status" value="1"/>
</dbReference>
<reference evidence="6 7" key="1">
    <citation type="submission" date="2019-07" db="EMBL/GenBank/DDBJ databases">
        <title>Whole genome shotgun sequence of Acetobacter nitrogenifigens NBRC 105050.</title>
        <authorList>
            <person name="Hosoyama A."/>
            <person name="Uohara A."/>
            <person name="Ohji S."/>
            <person name="Ichikawa N."/>
        </authorList>
    </citation>
    <scope>NUCLEOTIDE SEQUENCE [LARGE SCALE GENOMIC DNA]</scope>
    <source>
        <strain evidence="6 7">NBRC 105050</strain>
    </source>
</reference>
<dbReference type="InterPro" id="IPR017900">
    <property type="entry name" value="4Fe4S_Fe_S_CS"/>
</dbReference>
<dbReference type="GO" id="GO:0046872">
    <property type="term" value="F:metal ion binding"/>
    <property type="evidence" value="ECO:0007669"/>
    <property type="project" value="UniProtKB-KW"/>
</dbReference>
<dbReference type="OrthoDB" id="9800445at2"/>
<organism evidence="6 7">
    <name type="scientific">Acetobacter nitrogenifigens DSM 23921 = NBRC 105050</name>
    <dbReference type="NCBI Taxonomy" id="1120919"/>
    <lineage>
        <taxon>Bacteria</taxon>
        <taxon>Pseudomonadati</taxon>
        <taxon>Pseudomonadota</taxon>
        <taxon>Alphaproteobacteria</taxon>
        <taxon>Acetobacterales</taxon>
        <taxon>Acetobacteraceae</taxon>
        <taxon>Acetobacter</taxon>
    </lineage>
</organism>
<dbReference type="Pfam" id="PF00037">
    <property type="entry name" value="Fer4"/>
    <property type="match status" value="1"/>
</dbReference>
<sequence>MITSLDIERCTACNQCVATCPRDVFEKTEHIPTIARPQDCQTCFLCELYCTADALFVHPEAEPAMAARLTPSDITPLLGEYRRESGWDEWSENPRYANQHWRMEDVFRLARDG</sequence>
<evidence type="ECO:0000256" key="4">
    <source>
        <dbReference type="ARBA" id="ARBA00023014"/>
    </source>
</evidence>
<gene>
    <name evidence="6" type="ORF">ANI02nite_24170</name>
</gene>
<dbReference type="RefSeq" id="WP_026398175.1">
    <property type="nucleotide sequence ID" value="NZ_AUBI01000010.1"/>
</dbReference>
<keyword evidence="2" id="KW-0479">Metal-binding</keyword>
<evidence type="ECO:0000256" key="1">
    <source>
        <dbReference type="ARBA" id="ARBA00022485"/>
    </source>
</evidence>
<feature type="domain" description="4Fe-4S ferredoxin-type" evidence="5">
    <location>
        <begin position="1"/>
        <end position="30"/>
    </location>
</feature>
<comment type="caution">
    <text evidence="6">The sequence shown here is derived from an EMBL/GenBank/DDBJ whole genome shotgun (WGS) entry which is preliminary data.</text>
</comment>
<dbReference type="InterPro" id="IPR050572">
    <property type="entry name" value="Fe-S_Ferredoxin"/>
</dbReference>
<evidence type="ECO:0000256" key="3">
    <source>
        <dbReference type="ARBA" id="ARBA00023004"/>
    </source>
</evidence>
<dbReference type="EMBL" id="BJYF01000019">
    <property type="protein sequence ID" value="GEN60533.1"/>
    <property type="molecule type" value="Genomic_DNA"/>
</dbReference>
<dbReference type="GO" id="GO:0051539">
    <property type="term" value="F:4 iron, 4 sulfur cluster binding"/>
    <property type="evidence" value="ECO:0007669"/>
    <property type="project" value="UniProtKB-KW"/>
</dbReference>
<dbReference type="SUPFAM" id="SSF54862">
    <property type="entry name" value="4Fe-4S ferredoxins"/>
    <property type="match status" value="1"/>
</dbReference>
<evidence type="ECO:0000313" key="7">
    <source>
        <dbReference type="Proteomes" id="UP000321635"/>
    </source>
</evidence>
<keyword evidence="3" id="KW-0408">Iron</keyword>
<dbReference type="InterPro" id="IPR017896">
    <property type="entry name" value="4Fe4S_Fe-S-bd"/>
</dbReference>
<dbReference type="STRING" id="1120919.GCA_000429165_02509"/>
<dbReference type="PROSITE" id="PS00198">
    <property type="entry name" value="4FE4S_FER_1"/>
    <property type="match status" value="1"/>
</dbReference>
<dbReference type="PROSITE" id="PS51379">
    <property type="entry name" value="4FE4S_FER_2"/>
    <property type="match status" value="1"/>
</dbReference>
<dbReference type="AlphaFoldDB" id="A0A511XC38"/>
<name>A0A511XC38_9PROT</name>
<proteinExistence type="predicted"/>
<keyword evidence="7" id="KW-1185">Reference proteome</keyword>
<keyword evidence="1" id="KW-0004">4Fe-4S</keyword>
<dbReference type="Gene3D" id="3.30.70.20">
    <property type="match status" value="1"/>
</dbReference>
<dbReference type="Proteomes" id="UP000321635">
    <property type="component" value="Unassembled WGS sequence"/>
</dbReference>
<dbReference type="PANTHER" id="PTHR43687:SF1">
    <property type="entry name" value="FERREDOXIN III"/>
    <property type="match status" value="1"/>
</dbReference>